<dbReference type="SMART" id="SM00034">
    <property type="entry name" value="CLECT"/>
    <property type="match status" value="1"/>
</dbReference>
<dbReference type="CDD" id="cd00037">
    <property type="entry name" value="CLECT"/>
    <property type="match status" value="1"/>
</dbReference>
<dbReference type="InterPro" id="IPR050111">
    <property type="entry name" value="C-type_lectin/snaclec_domain"/>
</dbReference>
<evidence type="ECO:0000313" key="1">
    <source>
        <dbReference type="EnsemblMetazoa" id="AAEL023353-PA"/>
    </source>
</evidence>
<sequence>MLYLSKVFLLLFCVQLGFAAQPKYHFATYTSNWFEAAEYCHRMGMRLAIVDSEQKHEETVAAARETGSYVLGNFGVWLGATDLGRTNNYVWHNTGERVLYSRWRIAEPSGGDEHCMALQYWPMLGFFWTWNDVSCNKKLYAICESDGSAECSEVV</sequence>
<dbReference type="AlphaFoldDB" id="A0A6I8U5V2"/>
<reference evidence="1 2" key="1">
    <citation type="submission" date="2017-06" db="EMBL/GenBank/DDBJ databases">
        <title>Aedes aegypti genome working group (AGWG) sequencing and assembly.</title>
        <authorList>
            <consortium name="Aedes aegypti Genome Working Group (AGWG)"/>
            <person name="Matthews B.J."/>
        </authorList>
    </citation>
    <scope>NUCLEOTIDE SEQUENCE [LARGE SCALE GENOMIC DNA]</scope>
    <source>
        <strain evidence="1 2">LVP_AGWG</strain>
    </source>
</reference>
<dbReference type="PANTHER" id="PTHR22803">
    <property type="entry name" value="MANNOSE, PHOSPHOLIPASE, LECTIN RECEPTOR RELATED"/>
    <property type="match status" value="1"/>
</dbReference>
<accession>A0A6I8U5V2</accession>
<dbReference type="InterPro" id="IPR016187">
    <property type="entry name" value="CTDL_fold"/>
</dbReference>
<dbReference type="Proteomes" id="UP000008820">
    <property type="component" value="Chromosome 3"/>
</dbReference>
<organism evidence="1 2">
    <name type="scientific">Aedes aegypti</name>
    <name type="common">Yellowfever mosquito</name>
    <name type="synonym">Culex aegypti</name>
    <dbReference type="NCBI Taxonomy" id="7159"/>
    <lineage>
        <taxon>Eukaryota</taxon>
        <taxon>Metazoa</taxon>
        <taxon>Ecdysozoa</taxon>
        <taxon>Arthropoda</taxon>
        <taxon>Hexapoda</taxon>
        <taxon>Insecta</taxon>
        <taxon>Pterygota</taxon>
        <taxon>Neoptera</taxon>
        <taxon>Endopterygota</taxon>
        <taxon>Diptera</taxon>
        <taxon>Nematocera</taxon>
        <taxon>Culicoidea</taxon>
        <taxon>Culicidae</taxon>
        <taxon>Culicinae</taxon>
        <taxon>Aedini</taxon>
        <taxon>Aedes</taxon>
        <taxon>Stegomyia</taxon>
    </lineage>
</organism>
<dbReference type="OrthoDB" id="6727623at2759"/>
<dbReference type="Gene3D" id="3.10.100.10">
    <property type="entry name" value="Mannose-Binding Protein A, subunit A"/>
    <property type="match status" value="1"/>
</dbReference>
<dbReference type="SUPFAM" id="SSF56436">
    <property type="entry name" value="C-type lectin-like"/>
    <property type="match status" value="1"/>
</dbReference>
<reference evidence="1" key="2">
    <citation type="submission" date="2020-05" db="UniProtKB">
        <authorList>
            <consortium name="EnsemblMetazoa"/>
        </authorList>
    </citation>
    <scope>IDENTIFICATION</scope>
    <source>
        <strain evidence="1">LVP_AGWG</strain>
    </source>
</reference>
<dbReference type="InterPro" id="IPR001304">
    <property type="entry name" value="C-type_lectin-like"/>
</dbReference>
<dbReference type="Pfam" id="PF00059">
    <property type="entry name" value="Lectin_C"/>
    <property type="match status" value="1"/>
</dbReference>
<dbReference type="EnsemblMetazoa" id="AAEL023353-RA">
    <property type="protein sequence ID" value="AAEL023353-PA"/>
    <property type="gene ID" value="AAEL023353"/>
</dbReference>
<dbReference type="InterPro" id="IPR016186">
    <property type="entry name" value="C-type_lectin-like/link_sf"/>
</dbReference>
<keyword evidence="2" id="KW-1185">Reference proteome</keyword>
<dbReference type="FunCoup" id="A0A6I8U5V2">
    <property type="interactions" value="23"/>
</dbReference>
<dbReference type="InParanoid" id="A0A6I8U5V2"/>
<name>A0A6I8U5V2_AEDAE</name>
<proteinExistence type="predicted"/>
<gene>
    <name evidence="1" type="primary">110679200</name>
</gene>
<dbReference type="PROSITE" id="PS50041">
    <property type="entry name" value="C_TYPE_LECTIN_2"/>
    <property type="match status" value="1"/>
</dbReference>
<protein>
    <submittedName>
        <fullName evidence="1">Uncharacterized protein</fullName>
    </submittedName>
</protein>
<evidence type="ECO:0000313" key="2">
    <source>
        <dbReference type="Proteomes" id="UP000008820"/>
    </source>
</evidence>